<evidence type="ECO:0000313" key="1">
    <source>
        <dbReference type="EMBL" id="GGX76241.1"/>
    </source>
</evidence>
<sequence length="49" mass="5259">MHGPFARIDELIEAEGISVGLLGRIGAIDRLQVENQALTDSLFPVPSVL</sequence>
<name>A0ABQ2Y907_9ACTN</name>
<evidence type="ECO:0000313" key="2">
    <source>
        <dbReference type="Proteomes" id="UP000659223"/>
    </source>
</evidence>
<organism evidence="1 2">
    <name type="scientific">Streptomyces hiroshimensis</name>
    <dbReference type="NCBI Taxonomy" id="66424"/>
    <lineage>
        <taxon>Bacteria</taxon>
        <taxon>Bacillati</taxon>
        <taxon>Actinomycetota</taxon>
        <taxon>Actinomycetes</taxon>
        <taxon>Kitasatosporales</taxon>
        <taxon>Streptomycetaceae</taxon>
        <taxon>Streptomyces</taxon>
    </lineage>
</organism>
<dbReference type="RefSeq" id="WP_190021472.1">
    <property type="nucleotide sequence ID" value="NZ_BMUT01000003.1"/>
</dbReference>
<comment type="caution">
    <text evidence="1">The sequence shown here is derived from an EMBL/GenBank/DDBJ whole genome shotgun (WGS) entry which is preliminary data.</text>
</comment>
<reference evidence="2" key="1">
    <citation type="journal article" date="2019" name="Int. J. Syst. Evol. Microbiol.">
        <title>The Global Catalogue of Microorganisms (GCM) 10K type strain sequencing project: providing services to taxonomists for standard genome sequencing and annotation.</title>
        <authorList>
            <consortium name="The Broad Institute Genomics Platform"/>
            <consortium name="The Broad Institute Genome Sequencing Center for Infectious Disease"/>
            <person name="Wu L."/>
            <person name="Ma J."/>
        </authorList>
    </citation>
    <scope>NUCLEOTIDE SEQUENCE [LARGE SCALE GENOMIC DNA]</scope>
    <source>
        <strain evidence="2">JCM 4586</strain>
    </source>
</reference>
<keyword evidence="2" id="KW-1185">Reference proteome</keyword>
<proteinExistence type="predicted"/>
<accession>A0ABQ2Y907</accession>
<dbReference type="EMBL" id="BMUT01000003">
    <property type="protein sequence ID" value="GGX76241.1"/>
    <property type="molecule type" value="Genomic_DNA"/>
</dbReference>
<protein>
    <submittedName>
        <fullName evidence="1">Uncharacterized protein</fullName>
    </submittedName>
</protein>
<gene>
    <name evidence="1" type="ORF">GCM10010324_22360</name>
</gene>
<dbReference type="Proteomes" id="UP000659223">
    <property type="component" value="Unassembled WGS sequence"/>
</dbReference>